<organism evidence="2">
    <name type="scientific">Desulfovibrio sp. U5L</name>
    <dbReference type="NCBI Taxonomy" id="596152"/>
    <lineage>
        <taxon>Bacteria</taxon>
        <taxon>Pseudomonadati</taxon>
        <taxon>Thermodesulfobacteriota</taxon>
        <taxon>Desulfovibrionia</taxon>
        <taxon>Desulfovibrionales</taxon>
        <taxon>Desulfovibrionaceae</taxon>
        <taxon>Desulfovibrio</taxon>
    </lineage>
</organism>
<dbReference type="HOGENOM" id="CLU_064886_3_0_7"/>
<dbReference type="Pfam" id="PF00814">
    <property type="entry name" value="TsaD"/>
    <property type="match status" value="1"/>
</dbReference>
<proteinExistence type="predicted"/>
<accession>I2PXX3</accession>
<dbReference type="eggNOG" id="COG1214">
    <property type="taxonomic scope" value="Bacteria"/>
</dbReference>
<name>I2PXX3_9BACT</name>
<dbReference type="OrthoDB" id="9809995at2"/>
<dbReference type="SUPFAM" id="SSF53067">
    <property type="entry name" value="Actin-like ATPase domain"/>
    <property type="match status" value="1"/>
</dbReference>
<gene>
    <name evidence="2" type="ORF">DesU5LDRAFT_0674</name>
</gene>
<evidence type="ECO:0000313" key="2">
    <source>
        <dbReference type="EMBL" id="EIG52379.1"/>
    </source>
</evidence>
<dbReference type="EMBL" id="JH600068">
    <property type="protein sequence ID" value="EIG52379.1"/>
    <property type="molecule type" value="Genomic_DNA"/>
</dbReference>
<dbReference type="AlphaFoldDB" id="I2PXX3"/>
<evidence type="ECO:0000259" key="1">
    <source>
        <dbReference type="Pfam" id="PF00814"/>
    </source>
</evidence>
<dbReference type="InterPro" id="IPR043129">
    <property type="entry name" value="ATPase_NBD"/>
</dbReference>
<feature type="domain" description="Gcp-like" evidence="1">
    <location>
        <begin position="45"/>
        <end position="141"/>
    </location>
</feature>
<sequence length="259" mass="25641">MASGGAAPGQGPLLVLCGVSPELTVLCGRPGGRVVRRAGTARGQAAETLAPMIASALAEAGVPASGLGGVACVRGPGSFTGIRVALATALGLSFGAGIPMAGLDFLPLLAASAAKRAGGVVAAVTHARAGQVYLQSFLADGDVLPLGGPEALTLAQACERLADDAAVGPLWLTGEGAMRHQAALLEAVPLATVLGLAGYEPDPDVVLAAAAGAGYGFEPVEPLYLRPCDAEDNLAGFAAVRGLSPDEAAIRFRQAVTEK</sequence>
<dbReference type="Gene3D" id="3.30.420.40">
    <property type="match status" value="1"/>
</dbReference>
<dbReference type="InterPro" id="IPR000905">
    <property type="entry name" value="Gcp-like_dom"/>
</dbReference>
<dbReference type="NCBIfam" id="TIGR03725">
    <property type="entry name" value="T6A_YeaZ"/>
    <property type="match status" value="1"/>
</dbReference>
<dbReference type="InterPro" id="IPR022496">
    <property type="entry name" value="T6A_TsaB"/>
</dbReference>
<dbReference type="GO" id="GO:0002949">
    <property type="term" value="P:tRNA threonylcarbamoyladenosine modification"/>
    <property type="evidence" value="ECO:0007669"/>
    <property type="project" value="InterPro"/>
</dbReference>
<protein>
    <submittedName>
        <fullName evidence="2">Universal bacterial protein YeaZ</fullName>
    </submittedName>
</protein>
<dbReference type="STRING" id="596152.DesU5LDRAFT_0674"/>
<reference evidence="2" key="1">
    <citation type="submission" date="2011-11" db="EMBL/GenBank/DDBJ databases">
        <title>Improved High-Quality Draft sequence of Desulfovibrio sp. U5L.</title>
        <authorList>
            <consortium name="US DOE Joint Genome Institute"/>
            <person name="Lucas S."/>
            <person name="Han J."/>
            <person name="Lapidus A."/>
            <person name="Cheng J.-F."/>
            <person name="Goodwin L."/>
            <person name="Pitluck S."/>
            <person name="Peters L."/>
            <person name="Ovchinnikova G."/>
            <person name="Held B."/>
            <person name="Detter J.C."/>
            <person name="Han C."/>
            <person name="Tapia R."/>
            <person name="Land M."/>
            <person name="Hauser L."/>
            <person name="Kyrpides N."/>
            <person name="Ivanova N."/>
            <person name="Pagani I."/>
            <person name="Gabster J."/>
            <person name="Walker C."/>
            <person name="Stolyar S."/>
            <person name="Stahl D."/>
            <person name="Arkin A."/>
            <person name="Dehal P."/>
            <person name="Hazen T."/>
            <person name="Woyke T."/>
        </authorList>
    </citation>
    <scope>NUCLEOTIDE SEQUENCE [LARGE SCALE GENOMIC DNA]</scope>
    <source>
        <strain evidence="2">U5L</strain>
    </source>
</reference>